<dbReference type="InterPro" id="IPR036866">
    <property type="entry name" value="RibonucZ/Hydroxyglut_hydro"/>
</dbReference>
<feature type="domain" description="Metallo-beta-lactamase" evidence="3">
    <location>
        <begin position="7"/>
        <end position="191"/>
    </location>
</feature>
<evidence type="ECO:0000259" key="3">
    <source>
        <dbReference type="SMART" id="SM00849"/>
    </source>
</evidence>
<evidence type="ECO:0000256" key="2">
    <source>
        <dbReference type="HAMAP-Rule" id="MF_00457"/>
    </source>
</evidence>
<keyword evidence="5" id="KW-1185">Reference proteome</keyword>
<evidence type="ECO:0000256" key="1">
    <source>
        <dbReference type="ARBA" id="ARBA00022801"/>
    </source>
</evidence>
<evidence type="ECO:0000313" key="4">
    <source>
        <dbReference type="EMBL" id="GKT06648.1"/>
    </source>
</evidence>
<keyword evidence="1 2" id="KW-0378">Hydrolase</keyword>
<dbReference type="InterPro" id="IPR022877">
    <property type="entry name" value="UPF0173"/>
</dbReference>
<dbReference type="InterPro" id="IPR050114">
    <property type="entry name" value="UPF0173_UPF0282_UlaG_hydrolase"/>
</dbReference>
<dbReference type="GO" id="GO:0016787">
    <property type="term" value="F:hydrolase activity"/>
    <property type="evidence" value="ECO:0007669"/>
    <property type="project" value="UniProtKB-KW"/>
</dbReference>
<sequence length="225" mass="24152">MKLIFHGHSCFELVLSTGQVLIFDPFITGNPQSDLTLPHHVDAIFVSHGHAHHVGDMIELSIANQAPIIAVTELANYAEAHGAIAYPMNLGGSASLPFGFVKLMHAQHSSSLTLNGQTHYVGDACGFLIRAEGKTVFYAGDTSNFGDMGLFGKAFDIDVAVLPIGGRFTMGPSEAAMCATRLQAKTVIPVHYNTYDTIRQDPKDLQAKLPTGVVQVLKSGETFNL</sequence>
<dbReference type="InterPro" id="IPR001279">
    <property type="entry name" value="Metallo-B-lactamas"/>
</dbReference>
<reference evidence="4 5" key="1">
    <citation type="submission" date="2022-03" db="EMBL/GenBank/DDBJ databases">
        <title>Draft genome sequence of Furfurilactobacillus curtus JCM 31185.</title>
        <authorList>
            <person name="Suzuki S."/>
            <person name="Endo A."/>
            <person name="Kajikawa A."/>
        </authorList>
    </citation>
    <scope>NUCLEOTIDE SEQUENCE [LARGE SCALE GENOMIC DNA]</scope>
    <source>
        <strain evidence="4 5">JCM 31185</strain>
    </source>
</reference>
<evidence type="ECO:0000313" key="5">
    <source>
        <dbReference type="Proteomes" id="UP001628078"/>
    </source>
</evidence>
<dbReference type="EMBL" id="BQXO01000012">
    <property type="protein sequence ID" value="GKT06648.1"/>
    <property type="molecule type" value="Genomic_DNA"/>
</dbReference>
<dbReference type="PANTHER" id="PTHR43546:SF3">
    <property type="entry name" value="UPF0173 METAL-DEPENDENT HYDROLASE MJ1163"/>
    <property type="match status" value="1"/>
</dbReference>
<dbReference type="Pfam" id="PF12706">
    <property type="entry name" value="Lactamase_B_2"/>
    <property type="match status" value="1"/>
</dbReference>
<name>A0ABQ5JQ04_9LACO</name>
<comment type="similarity">
    <text evidence="2">Belongs to the UPF0173 family.</text>
</comment>
<organism evidence="4 5">
    <name type="scientific">Furfurilactobacillus curtus</name>
    <dbReference type="NCBI Taxonomy" id="1746200"/>
    <lineage>
        <taxon>Bacteria</taxon>
        <taxon>Bacillati</taxon>
        <taxon>Bacillota</taxon>
        <taxon>Bacilli</taxon>
        <taxon>Lactobacillales</taxon>
        <taxon>Lactobacillaceae</taxon>
        <taxon>Furfurilactobacillus</taxon>
    </lineage>
</organism>
<dbReference type="PANTHER" id="PTHR43546">
    <property type="entry name" value="UPF0173 METAL-DEPENDENT HYDROLASE MJ1163-RELATED"/>
    <property type="match status" value="1"/>
</dbReference>
<gene>
    <name evidence="4" type="ORF">JCM31185_19350</name>
</gene>
<protein>
    <recommendedName>
        <fullName evidence="2">UPF0173 metal-dependent hydrolase JCM31185_19350</fullName>
    </recommendedName>
</protein>
<dbReference type="SUPFAM" id="SSF56281">
    <property type="entry name" value="Metallo-hydrolase/oxidoreductase"/>
    <property type="match status" value="1"/>
</dbReference>
<proteinExistence type="inferred from homology"/>
<accession>A0ABQ5JQ04</accession>
<comment type="caution">
    <text evidence="4">The sequence shown here is derived from an EMBL/GenBank/DDBJ whole genome shotgun (WGS) entry which is preliminary data.</text>
</comment>
<dbReference type="RefSeq" id="WP_407884963.1">
    <property type="nucleotide sequence ID" value="NZ_BQXO01000012.1"/>
</dbReference>
<dbReference type="Proteomes" id="UP001628078">
    <property type="component" value="Unassembled WGS sequence"/>
</dbReference>
<dbReference type="Gene3D" id="3.60.15.10">
    <property type="entry name" value="Ribonuclease Z/Hydroxyacylglutathione hydrolase-like"/>
    <property type="match status" value="1"/>
</dbReference>
<dbReference type="HAMAP" id="MF_00457">
    <property type="entry name" value="UPF0173"/>
    <property type="match status" value="1"/>
</dbReference>
<dbReference type="NCBIfam" id="NF001911">
    <property type="entry name" value="PRK00685.1"/>
    <property type="match status" value="1"/>
</dbReference>
<dbReference type="SMART" id="SM00849">
    <property type="entry name" value="Lactamase_B"/>
    <property type="match status" value="1"/>
</dbReference>